<evidence type="ECO:0000256" key="9">
    <source>
        <dbReference type="ARBA" id="ARBA00023002"/>
    </source>
</evidence>
<dbReference type="EC" id="1.3.5.1" evidence="4"/>
<keyword evidence="10" id="KW-0408">Iron</keyword>
<evidence type="ECO:0000259" key="14">
    <source>
        <dbReference type="Pfam" id="PF13085"/>
    </source>
</evidence>
<keyword evidence="8" id="KW-0479">Metal-binding</keyword>
<dbReference type="PROSITE" id="PS00198">
    <property type="entry name" value="4FE4S_FER_1"/>
    <property type="match status" value="1"/>
</dbReference>
<dbReference type="InterPro" id="IPR017900">
    <property type="entry name" value="4Fe4S_Fe_S_CS"/>
</dbReference>
<comment type="similarity">
    <text evidence="3">Belongs to the succinate dehydrogenase/fumarate reductase iron-sulfur protein family.</text>
</comment>
<sequence>MDPVQLEVRRFNPERDKDPHWERFTVESYPGDVVLALLMRVREEQDGSLAFRASCRSGICGSDGMVINGWPRLACKTQVAEVAGDGPIRLEPLYNLACIKDLVVDQTPFWDKFQSILPWLMPDPHEEEPVEERRMTLEPEAFDMLSKASDCIFCQICYAACPIVGLDPAFTGPQALIKAYRFEADPRDAGTAERTPTLDNPEGVWRCRTIFNCTEACPKGIPITRGIQVLKRSMVREGLTH</sequence>
<keyword evidence="12" id="KW-0003">3Fe-4S</keyword>
<keyword evidence="5" id="KW-0004">4Fe-4S</keyword>
<gene>
    <name evidence="16" type="ORF">HIJ39_09010</name>
</gene>
<accession>A0A7Y0L384</accession>
<dbReference type="GO" id="GO:0051538">
    <property type="term" value="F:3 iron, 4 sulfur cluster binding"/>
    <property type="evidence" value="ECO:0007669"/>
    <property type="project" value="UniProtKB-KW"/>
</dbReference>
<protein>
    <recommendedName>
        <fullName evidence="4">succinate dehydrogenase</fullName>
        <ecNumber evidence="4">1.3.5.1</ecNumber>
    </recommendedName>
</protein>
<dbReference type="PANTHER" id="PTHR11921:SF29">
    <property type="entry name" value="SUCCINATE DEHYDROGENASE [UBIQUINONE] IRON-SULFUR SUBUNIT, MITOCHONDRIAL"/>
    <property type="match status" value="1"/>
</dbReference>
<dbReference type="RefSeq" id="WP_169098918.1">
    <property type="nucleotide sequence ID" value="NZ_JABBVZ010000024.1"/>
</dbReference>
<dbReference type="GO" id="GO:0009055">
    <property type="term" value="F:electron transfer activity"/>
    <property type="evidence" value="ECO:0007669"/>
    <property type="project" value="InterPro"/>
</dbReference>
<keyword evidence="6" id="KW-0816">Tricarboxylic acid cycle</keyword>
<comment type="cofactor">
    <cofactor evidence="2">
        <name>[4Fe-4S] cluster</name>
        <dbReference type="ChEBI" id="CHEBI:49883"/>
    </cofactor>
</comment>
<evidence type="ECO:0000256" key="7">
    <source>
        <dbReference type="ARBA" id="ARBA00022714"/>
    </source>
</evidence>
<evidence type="ECO:0000256" key="1">
    <source>
        <dbReference type="ARBA" id="ARBA00001927"/>
    </source>
</evidence>
<keyword evidence="17" id="KW-1185">Reference proteome</keyword>
<dbReference type="NCBIfam" id="NF004616">
    <property type="entry name" value="PRK05950.1"/>
    <property type="match status" value="1"/>
</dbReference>
<dbReference type="Pfam" id="PF13085">
    <property type="entry name" value="Fer2_3"/>
    <property type="match status" value="1"/>
</dbReference>
<dbReference type="AlphaFoldDB" id="A0A7Y0L384"/>
<evidence type="ECO:0000256" key="5">
    <source>
        <dbReference type="ARBA" id="ARBA00022485"/>
    </source>
</evidence>
<keyword evidence="11" id="KW-0411">Iron-sulfur</keyword>
<evidence type="ECO:0000313" key="17">
    <source>
        <dbReference type="Proteomes" id="UP000533476"/>
    </source>
</evidence>
<proteinExistence type="inferred from homology"/>
<dbReference type="InterPro" id="IPR050573">
    <property type="entry name" value="SDH/FRD_Iron-Sulfur"/>
</dbReference>
<evidence type="ECO:0000313" key="16">
    <source>
        <dbReference type="EMBL" id="NMP22491.1"/>
    </source>
</evidence>
<evidence type="ECO:0000256" key="8">
    <source>
        <dbReference type="ARBA" id="ARBA00022723"/>
    </source>
</evidence>
<dbReference type="Gene3D" id="1.10.1060.10">
    <property type="entry name" value="Alpha-helical ferredoxin"/>
    <property type="match status" value="1"/>
</dbReference>
<keyword evidence="9" id="KW-0560">Oxidoreductase</keyword>
<dbReference type="Gene3D" id="3.10.20.30">
    <property type="match status" value="1"/>
</dbReference>
<dbReference type="Proteomes" id="UP000533476">
    <property type="component" value="Unassembled WGS sequence"/>
</dbReference>
<comment type="cofactor">
    <cofactor evidence="1">
        <name>[3Fe-4S] cluster</name>
        <dbReference type="ChEBI" id="CHEBI:21137"/>
    </cofactor>
</comment>
<evidence type="ECO:0000256" key="4">
    <source>
        <dbReference type="ARBA" id="ARBA00012792"/>
    </source>
</evidence>
<dbReference type="GO" id="GO:0006099">
    <property type="term" value="P:tricarboxylic acid cycle"/>
    <property type="evidence" value="ECO:0007669"/>
    <property type="project" value="UniProtKB-KW"/>
</dbReference>
<comment type="cofactor">
    <cofactor evidence="13">
        <name>[2Fe-2S] cluster</name>
        <dbReference type="ChEBI" id="CHEBI:190135"/>
    </cofactor>
</comment>
<name>A0A7Y0L384_9FIRM</name>
<dbReference type="EMBL" id="JABBVZ010000024">
    <property type="protein sequence ID" value="NMP22491.1"/>
    <property type="molecule type" value="Genomic_DNA"/>
</dbReference>
<dbReference type="SUPFAM" id="SSF54292">
    <property type="entry name" value="2Fe-2S ferredoxin-like"/>
    <property type="match status" value="1"/>
</dbReference>
<feature type="domain" description="4Fe-4S ferredoxin-type" evidence="15">
    <location>
        <begin position="148"/>
        <end position="221"/>
    </location>
</feature>
<dbReference type="GO" id="GO:0008177">
    <property type="term" value="F:succinate dehydrogenase (quinone) activity"/>
    <property type="evidence" value="ECO:0007669"/>
    <property type="project" value="UniProtKB-EC"/>
</dbReference>
<evidence type="ECO:0000256" key="3">
    <source>
        <dbReference type="ARBA" id="ARBA00009433"/>
    </source>
</evidence>
<reference evidence="16 17" key="1">
    <citation type="submission" date="2020-04" db="EMBL/GenBank/DDBJ databases">
        <authorList>
            <person name="Zhang R."/>
            <person name="Schippers A."/>
        </authorList>
    </citation>
    <scope>NUCLEOTIDE SEQUENCE [LARGE SCALE GENOMIC DNA]</scope>
    <source>
        <strain evidence="16 17">DSM 109850</strain>
    </source>
</reference>
<dbReference type="GO" id="GO:0051539">
    <property type="term" value="F:4 iron, 4 sulfur cluster binding"/>
    <property type="evidence" value="ECO:0007669"/>
    <property type="project" value="UniProtKB-KW"/>
</dbReference>
<keyword evidence="7" id="KW-0001">2Fe-2S</keyword>
<organism evidence="16 17">
    <name type="scientific">Sulfobacillus harzensis</name>
    <dbReference type="NCBI Taxonomy" id="2729629"/>
    <lineage>
        <taxon>Bacteria</taxon>
        <taxon>Bacillati</taxon>
        <taxon>Bacillota</taxon>
        <taxon>Clostridia</taxon>
        <taxon>Eubacteriales</taxon>
        <taxon>Clostridiales Family XVII. Incertae Sedis</taxon>
        <taxon>Sulfobacillus</taxon>
    </lineage>
</organism>
<dbReference type="InterPro" id="IPR012675">
    <property type="entry name" value="Beta-grasp_dom_sf"/>
</dbReference>
<dbReference type="SUPFAM" id="SSF46548">
    <property type="entry name" value="alpha-helical ferredoxin"/>
    <property type="match status" value="1"/>
</dbReference>
<dbReference type="NCBIfam" id="TIGR00384">
    <property type="entry name" value="dhsB"/>
    <property type="match status" value="1"/>
</dbReference>
<evidence type="ECO:0000256" key="10">
    <source>
        <dbReference type="ARBA" id="ARBA00023004"/>
    </source>
</evidence>
<feature type="domain" description="Succinate dehydogenase/fumarate reductase N-terminal" evidence="14">
    <location>
        <begin position="5"/>
        <end position="110"/>
    </location>
</feature>
<evidence type="ECO:0000256" key="6">
    <source>
        <dbReference type="ARBA" id="ARBA00022532"/>
    </source>
</evidence>
<evidence type="ECO:0000256" key="13">
    <source>
        <dbReference type="ARBA" id="ARBA00034078"/>
    </source>
</evidence>
<dbReference type="GO" id="GO:0046872">
    <property type="term" value="F:metal ion binding"/>
    <property type="evidence" value="ECO:0007669"/>
    <property type="project" value="UniProtKB-KW"/>
</dbReference>
<dbReference type="InterPro" id="IPR017896">
    <property type="entry name" value="4Fe4S_Fe-S-bd"/>
</dbReference>
<evidence type="ECO:0000256" key="2">
    <source>
        <dbReference type="ARBA" id="ARBA00001966"/>
    </source>
</evidence>
<dbReference type="PANTHER" id="PTHR11921">
    <property type="entry name" value="SUCCINATE DEHYDROGENASE IRON-SULFUR PROTEIN"/>
    <property type="match status" value="1"/>
</dbReference>
<evidence type="ECO:0000259" key="15">
    <source>
        <dbReference type="Pfam" id="PF13183"/>
    </source>
</evidence>
<dbReference type="Pfam" id="PF13183">
    <property type="entry name" value="Fer4_8"/>
    <property type="match status" value="1"/>
</dbReference>
<dbReference type="InterPro" id="IPR004489">
    <property type="entry name" value="Succ_DH/fum_Rdtase_Fe-S"/>
</dbReference>
<dbReference type="GO" id="GO:0022904">
    <property type="term" value="P:respiratory electron transport chain"/>
    <property type="evidence" value="ECO:0007669"/>
    <property type="project" value="TreeGrafter"/>
</dbReference>
<dbReference type="FunFam" id="1.10.1060.10:FF:000003">
    <property type="entry name" value="Succinate dehydrogenase iron-sulfur subunit"/>
    <property type="match status" value="1"/>
</dbReference>
<evidence type="ECO:0000256" key="12">
    <source>
        <dbReference type="ARBA" id="ARBA00023291"/>
    </source>
</evidence>
<evidence type="ECO:0000256" key="11">
    <source>
        <dbReference type="ARBA" id="ARBA00023014"/>
    </source>
</evidence>
<dbReference type="GO" id="GO:0051537">
    <property type="term" value="F:2 iron, 2 sulfur cluster binding"/>
    <property type="evidence" value="ECO:0007669"/>
    <property type="project" value="UniProtKB-KW"/>
</dbReference>
<dbReference type="InterPro" id="IPR036010">
    <property type="entry name" value="2Fe-2S_ferredoxin-like_sf"/>
</dbReference>
<comment type="caution">
    <text evidence="16">The sequence shown here is derived from an EMBL/GenBank/DDBJ whole genome shotgun (WGS) entry which is preliminary data.</text>
</comment>
<dbReference type="InterPro" id="IPR025192">
    <property type="entry name" value="Succ_DH/fum_Rdtase_N"/>
</dbReference>
<dbReference type="InterPro" id="IPR009051">
    <property type="entry name" value="Helical_ferredxn"/>
</dbReference>